<dbReference type="PANTHER" id="PTHR48081">
    <property type="entry name" value="AB HYDROLASE SUPERFAMILY PROTEIN C4A8.06C"/>
    <property type="match status" value="1"/>
</dbReference>
<keyword evidence="2" id="KW-1133">Transmembrane helix</keyword>
<keyword evidence="2" id="KW-0472">Membrane</keyword>
<proteinExistence type="predicted"/>
<protein>
    <submittedName>
        <fullName evidence="4">Alpha/beta hydrolase</fullName>
    </submittedName>
</protein>
<dbReference type="EMBL" id="CABQ01000206">
    <property type="protein sequence ID" value="CBI08324.1"/>
    <property type="molecule type" value="Genomic_DNA"/>
</dbReference>
<organism evidence="4">
    <name type="scientific">mine drainage metagenome</name>
    <dbReference type="NCBI Taxonomy" id="410659"/>
    <lineage>
        <taxon>unclassified sequences</taxon>
        <taxon>metagenomes</taxon>
        <taxon>ecological metagenomes</taxon>
    </lineage>
</organism>
<sequence length="327" mass="34847">MGVAVKRISTSFRGVFTIRRVTIQVVAILTVAVLAGGSLRLRAACAEAGNGNTFFSQSTVRLWPGDAPEAKGNDCEDIPTLSVFQPQPGRGNGDAVIVMPGGAYLGLATILEGREVADWFTARGFTAFVLRYRLGKKYLLPVPLMDARRAIQTVRAEATEFHIQPDHIAVIGFSAGGHLAALSATQFVAGDAGSSDPIARVSSRPDALILGYGWVGGVTLDTSHLSYCKLMDVMDQCAALAKAYTPARFVTAQTPPTFLYHTTDDKTVPVTQALDFYQALIQAGVPAEMHIFAHGAHGSGLGSGSLALDQWPGLMETWLRGLGWLTQ</sequence>
<evidence type="ECO:0000256" key="2">
    <source>
        <dbReference type="SAM" id="Phobius"/>
    </source>
</evidence>
<keyword evidence="2" id="KW-0812">Transmembrane</keyword>
<evidence type="ECO:0000259" key="3">
    <source>
        <dbReference type="Pfam" id="PF20434"/>
    </source>
</evidence>
<evidence type="ECO:0000256" key="1">
    <source>
        <dbReference type="ARBA" id="ARBA00022801"/>
    </source>
</evidence>
<dbReference type="InterPro" id="IPR049492">
    <property type="entry name" value="BD-FAE-like_dom"/>
</dbReference>
<reference evidence="4" key="1">
    <citation type="submission" date="2009-10" db="EMBL/GenBank/DDBJ databases">
        <title>Diversity of trophic interactions inside an arsenic-rich microbial ecosystem.</title>
        <authorList>
            <person name="Bertin P.N."/>
            <person name="Heinrich-Salmeron A."/>
            <person name="Pelletier E."/>
            <person name="Goulhen-Chollet F."/>
            <person name="Arsene-Ploetze F."/>
            <person name="Gallien S."/>
            <person name="Calteau A."/>
            <person name="Vallenet D."/>
            <person name="Casiot C."/>
            <person name="Chane-Woon-Ming B."/>
            <person name="Giloteaux L."/>
            <person name="Barakat M."/>
            <person name="Bonnefoy V."/>
            <person name="Bruneel O."/>
            <person name="Chandler M."/>
            <person name="Cleiss J."/>
            <person name="Duran R."/>
            <person name="Elbaz-Poulichet F."/>
            <person name="Fonknechten N."/>
            <person name="Lauga B."/>
            <person name="Mornico D."/>
            <person name="Ortet P."/>
            <person name="Schaeffer C."/>
            <person name="Siguier P."/>
            <person name="Alexander Thil Smith A."/>
            <person name="Van Dorsselaer A."/>
            <person name="Weissenbach J."/>
            <person name="Medigue C."/>
            <person name="Le Paslier D."/>
        </authorList>
    </citation>
    <scope>NUCLEOTIDE SEQUENCE</scope>
</reference>
<dbReference type="GO" id="GO:0016787">
    <property type="term" value="F:hydrolase activity"/>
    <property type="evidence" value="ECO:0007669"/>
    <property type="project" value="UniProtKB-KW"/>
</dbReference>
<dbReference type="InterPro" id="IPR050300">
    <property type="entry name" value="GDXG_lipolytic_enzyme"/>
</dbReference>
<gene>
    <name evidence="4" type="ORF">CARN6_1780</name>
</gene>
<comment type="caution">
    <text evidence="4">The sequence shown here is derived from an EMBL/GenBank/DDBJ whole genome shotgun (WGS) entry which is preliminary data.</text>
</comment>
<feature type="transmembrane region" description="Helical" evidence="2">
    <location>
        <begin position="21"/>
        <end position="39"/>
    </location>
</feature>
<dbReference type="PANTHER" id="PTHR48081:SF6">
    <property type="entry name" value="PEPTIDASE S9 PROLYL OLIGOPEPTIDASE CATALYTIC DOMAIN-CONTAINING PROTEIN"/>
    <property type="match status" value="1"/>
</dbReference>
<evidence type="ECO:0000313" key="4">
    <source>
        <dbReference type="EMBL" id="CBI08324.1"/>
    </source>
</evidence>
<dbReference type="Pfam" id="PF20434">
    <property type="entry name" value="BD-FAE"/>
    <property type="match status" value="1"/>
</dbReference>
<dbReference type="InterPro" id="IPR029058">
    <property type="entry name" value="AB_hydrolase_fold"/>
</dbReference>
<dbReference type="Gene3D" id="3.40.50.1820">
    <property type="entry name" value="alpha/beta hydrolase"/>
    <property type="match status" value="1"/>
</dbReference>
<feature type="domain" description="BD-FAE-like" evidence="3">
    <location>
        <begin position="82"/>
        <end position="280"/>
    </location>
</feature>
<dbReference type="SUPFAM" id="SSF53474">
    <property type="entry name" value="alpha/beta-Hydrolases"/>
    <property type="match status" value="1"/>
</dbReference>
<dbReference type="AlphaFoldDB" id="E6QM53"/>
<keyword evidence="1 4" id="KW-0378">Hydrolase</keyword>
<accession>E6QM53</accession>
<name>E6QM53_9ZZZZ</name>